<dbReference type="PANTHER" id="PTHR30329">
    <property type="entry name" value="STATOR ELEMENT OF FLAGELLAR MOTOR COMPLEX"/>
    <property type="match status" value="1"/>
</dbReference>
<feature type="region of interest" description="Disordered" evidence="8">
    <location>
        <begin position="252"/>
        <end position="273"/>
    </location>
</feature>
<sequence>MTYSDVMTLLLTFFVVLVSMSTIDSKRKREVFGSLSATFSPNEFHSPTTPVSKENKVLEKAPGVMNDLKDMEEIKNKILEEDLELDFQENKNVQILSIQNDVLFRQGETELSPKGKALLSRLAVYLMSVDYPLLLAGHSAGMRDEFGTSFEDEKNSVELSPTWLLSLKRVQSVYRFFVSKGVPSNMLQMEAFGKYRPRYDMHRAFERQKNRRVDIVLDKRNLEWAKKMTSLTTDTPVPENFSFKDFEFKLTMPPQPQKNIDQSLGDQNMRGTK</sequence>
<keyword evidence="11" id="KW-1185">Reference proteome</keyword>
<dbReference type="GO" id="GO:0005886">
    <property type="term" value="C:plasma membrane"/>
    <property type="evidence" value="ECO:0007669"/>
    <property type="project" value="UniProtKB-SubCell"/>
</dbReference>
<evidence type="ECO:0000313" key="10">
    <source>
        <dbReference type="EMBL" id="SHN67940.1"/>
    </source>
</evidence>
<dbReference type="PANTHER" id="PTHR30329:SF21">
    <property type="entry name" value="LIPOPROTEIN YIAD-RELATED"/>
    <property type="match status" value="1"/>
</dbReference>
<evidence type="ECO:0000256" key="3">
    <source>
        <dbReference type="ARBA" id="ARBA00022475"/>
    </source>
</evidence>
<dbReference type="InterPro" id="IPR006665">
    <property type="entry name" value="OmpA-like"/>
</dbReference>
<evidence type="ECO:0000256" key="6">
    <source>
        <dbReference type="ARBA" id="ARBA00023136"/>
    </source>
</evidence>
<dbReference type="Pfam" id="PF00691">
    <property type="entry name" value="OmpA"/>
    <property type="match status" value="1"/>
</dbReference>
<organism evidence="10 11">
    <name type="scientific">Desulfovibrio litoralis DSM 11393</name>
    <dbReference type="NCBI Taxonomy" id="1121455"/>
    <lineage>
        <taxon>Bacteria</taxon>
        <taxon>Pseudomonadati</taxon>
        <taxon>Thermodesulfobacteriota</taxon>
        <taxon>Desulfovibrionia</taxon>
        <taxon>Desulfovibrionales</taxon>
        <taxon>Desulfovibrionaceae</taxon>
        <taxon>Desulfovibrio</taxon>
    </lineage>
</organism>
<keyword evidence="4" id="KW-0812">Transmembrane</keyword>
<dbReference type="InterPro" id="IPR036737">
    <property type="entry name" value="OmpA-like_sf"/>
</dbReference>
<proteinExistence type="inferred from homology"/>
<evidence type="ECO:0000256" key="4">
    <source>
        <dbReference type="ARBA" id="ARBA00022692"/>
    </source>
</evidence>
<evidence type="ECO:0000256" key="8">
    <source>
        <dbReference type="SAM" id="MobiDB-lite"/>
    </source>
</evidence>
<dbReference type="AlphaFoldDB" id="A0A1M7TB40"/>
<dbReference type="InterPro" id="IPR025713">
    <property type="entry name" value="MotB-like_N_dom"/>
</dbReference>
<comment type="subcellular location">
    <subcellularLocation>
        <location evidence="1">Cell membrane</location>
        <topology evidence="1">Single-pass membrane protein</topology>
    </subcellularLocation>
</comment>
<dbReference type="CDD" id="cd07185">
    <property type="entry name" value="OmpA_C-like"/>
    <property type="match status" value="1"/>
</dbReference>
<gene>
    <name evidence="10" type="ORF">SAMN02745728_01800</name>
</gene>
<keyword evidence="6 7" id="KW-0472">Membrane</keyword>
<dbReference type="Pfam" id="PF13677">
    <property type="entry name" value="MotB_plug"/>
    <property type="match status" value="1"/>
</dbReference>
<feature type="domain" description="OmpA-like" evidence="9">
    <location>
        <begin position="91"/>
        <end position="221"/>
    </location>
</feature>
<protein>
    <submittedName>
        <fullName evidence="10">Chemotaxis protein MotB</fullName>
    </submittedName>
</protein>
<keyword evidence="5" id="KW-1133">Transmembrane helix</keyword>
<evidence type="ECO:0000256" key="7">
    <source>
        <dbReference type="PROSITE-ProRule" id="PRU00473"/>
    </source>
</evidence>
<name>A0A1M7TB40_9BACT</name>
<dbReference type="Proteomes" id="UP000186469">
    <property type="component" value="Unassembled WGS sequence"/>
</dbReference>
<reference evidence="10 11" key="1">
    <citation type="submission" date="2016-12" db="EMBL/GenBank/DDBJ databases">
        <authorList>
            <person name="Song W.-J."/>
            <person name="Kurnit D.M."/>
        </authorList>
    </citation>
    <scope>NUCLEOTIDE SEQUENCE [LARGE SCALE GENOMIC DNA]</scope>
    <source>
        <strain evidence="10 11">DSM 11393</strain>
    </source>
</reference>
<dbReference type="SUPFAM" id="SSF103088">
    <property type="entry name" value="OmpA-like"/>
    <property type="match status" value="1"/>
</dbReference>
<accession>A0A1M7TB40</accession>
<dbReference type="InterPro" id="IPR050330">
    <property type="entry name" value="Bact_OuterMem_StrucFunc"/>
</dbReference>
<comment type="similarity">
    <text evidence="2">Belongs to the MotB family.</text>
</comment>
<evidence type="ECO:0000259" key="9">
    <source>
        <dbReference type="PROSITE" id="PS51123"/>
    </source>
</evidence>
<feature type="compositionally biased region" description="Polar residues" evidence="8">
    <location>
        <begin position="257"/>
        <end position="273"/>
    </location>
</feature>
<dbReference type="Gene3D" id="3.30.1330.60">
    <property type="entry name" value="OmpA-like domain"/>
    <property type="match status" value="1"/>
</dbReference>
<keyword evidence="3" id="KW-1003">Cell membrane</keyword>
<dbReference type="STRING" id="1121455.SAMN02745728_01800"/>
<evidence type="ECO:0000256" key="1">
    <source>
        <dbReference type="ARBA" id="ARBA00004162"/>
    </source>
</evidence>
<evidence type="ECO:0000256" key="5">
    <source>
        <dbReference type="ARBA" id="ARBA00022989"/>
    </source>
</evidence>
<dbReference type="EMBL" id="FRDI01000009">
    <property type="protein sequence ID" value="SHN67940.1"/>
    <property type="molecule type" value="Genomic_DNA"/>
</dbReference>
<evidence type="ECO:0000313" key="11">
    <source>
        <dbReference type="Proteomes" id="UP000186469"/>
    </source>
</evidence>
<evidence type="ECO:0000256" key="2">
    <source>
        <dbReference type="ARBA" id="ARBA00008914"/>
    </source>
</evidence>
<dbReference type="PROSITE" id="PS51123">
    <property type="entry name" value="OMPA_2"/>
    <property type="match status" value="1"/>
</dbReference>